<dbReference type="Gene3D" id="3.40.720.10">
    <property type="entry name" value="Alkaline Phosphatase, subunit A"/>
    <property type="match status" value="1"/>
</dbReference>
<feature type="binding site" evidence="3">
    <location>
        <position position="522"/>
    </location>
    <ligand>
        <name>Zn(2+)</name>
        <dbReference type="ChEBI" id="CHEBI:29105"/>
        <label>2</label>
    </ligand>
</feature>
<dbReference type="RefSeq" id="WP_425325608.1">
    <property type="nucleotide sequence ID" value="NZ_AP027272.1"/>
</dbReference>
<dbReference type="GO" id="GO:0046872">
    <property type="term" value="F:metal ion binding"/>
    <property type="evidence" value="ECO:0007669"/>
    <property type="project" value="UniProtKB-KW"/>
</dbReference>
<dbReference type="SUPFAM" id="SSF53649">
    <property type="entry name" value="Alkaline phosphatase-like"/>
    <property type="match status" value="1"/>
</dbReference>
<feature type="binding site" evidence="3">
    <location>
        <position position="306"/>
    </location>
    <ligand>
        <name>Mg(2+)</name>
        <dbReference type="ChEBI" id="CHEBI:18420"/>
    </ligand>
</feature>
<keyword evidence="3" id="KW-0479">Metal-binding</keyword>
<feature type="binding site" evidence="3">
    <location>
        <position position="481"/>
    </location>
    <ligand>
        <name>Zn(2+)</name>
        <dbReference type="ChEBI" id="CHEBI:29105"/>
        <label>2</label>
    </ligand>
</feature>
<feature type="compositionally biased region" description="Low complexity" evidence="5">
    <location>
        <begin position="26"/>
        <end position="58"/>
    </location>
</feature>
<accession>A0AA48KT74</accession>
<dbReference type="KEGG" id="pmaw:MACH26_34280"/>
<dbReference type="PRINTS" id="PR00113">
    <property type="entry name" value="ALKPHPHTASE"/>
</dbReference>
<feature type="binding site" evidence="3">
    <location>
        <position position="195"/>
    </location>
    <ligand>
        <name>Mg(2+)</name>
        <dbReference type="ChEBI" id="CHEBI:18420"/>
    </ligand>
</feature>
<reference evidence="7" key="1">
    <citation type="submission" date="2023-01" db="EMBL/GenBank/DDBJ databases">
        <title>Complete genome sequence of Planctobacterium marinum strain Dej080120_11.</title>
        <authorList>
            <person name="Ueki S."/>
            <person name="Maruyama F."/>
        </authorList>
    </citation>
    <scope>NUCLEOTIDE SEQUENCE</scope>
    <source>
        <strain evidence="7">Dej080120_11</strain>
    </source>
</reference>
<comment type="cofactor">
    <cofactor evidence="3">
        <name>Mg(2+)</name>
        <dbReference type="ChEBI" id="CHEBI:18420"/>
    </cofactor>
    <text evidence="3">Binds 1 Mg(2+) ion.</text>
</comment>
<feature type="binding site" evidence="3">
    <location>
        <position position="476"/>
    </location>
    <ligand>
        <name>Mg(2+)</name>
        <dbReference type="ChEBI" id="CHEBI:18420"/>
    </ligand>
</feature>
<feature type="domain" description="DUF7151" evidence="6">
    <location>
        <begin position="68"/>
        <end position="114"/>
    </location>
</feature>
<proteinExistence type="inferred from homology"/>
<dbReference type="SMART" id="SM00098">
    <property type="entry name" value="alkPPc"/>
    <property type="match status" value="1"/>
</dbReference>
<sequence>MKKFIYTLIAASIIGLAGCNGDDGDQGPAGPAGPQGAPGIDGSNGTDGADGANGTDGSDGVDGSNGLNSLISQTALQVGNDNCRNGGVQIDSGLDTNGDGVLDAGEITATEYVCSPAIAQLDDAALATSRTNEYFIAGQAEIANAQEIWADVTDPTAARALKAAEAKGLVIEKVAARDIADVRGKAKNVILFVGDGMGISTVTAARILDGQNKGLEGEEHVMAMDNLPFSGFSKTYNVDAQTPDSAGTMTAMVAGVKTDVGVIGVAEGVERGSCATVAGNELVTALELAEIAGKATGIISTARITHATPASTYAKSADRNWEDISDMPETETACEDIASQLVNFEANLEARFDGLDVDGIEVVMGGGRRHFLPKDEAYNSPDAASSVEGDRTDGRDLTAEWQATYADGVYVYDQIGFDDIDAATTTRVFGLFNESHMQYEADRANDIAGEPSVAQMTAKAIDILDNDKDGFFLMVESGRIDHGHHAGSAYSALTDTIAFDDAVQTAINMTDDSDTLIIVTADHSHVFTIAGYPKRGNPILGKVVPVGSDEVSLASDGMPYTTLGYTNGRGYHDFGTETNADAVYASASPVTGRVDLTDVDTTAPGFHQEALVPLSSETHAAEDVGIYASGPGAHLVTGTNEQSVIFHVMEYAADMVSAAEEALN</sequence>
<keyword evidence="8" id="KW-1185">Reference proteome</keyword>
<dbReference type="EMBL" id="AP027272">
    <property type="protein sequence ID" value="BDX07907.1"/>
    <property type="molecule type" value="Genomic_DNA"/>
</dbReference>
<feature type="active site" description="Phosphoserine intermediate" evidence="2">
    <location>
        <position position="245"/>
    </location>
</feature>
<feature type="binding site" evidence="3">
    <location>
        <position position="619"/>
    </location>
    <ligand>
        <name>Zn(2+)</name>
        <dbReference type="ChEBI" id="CHEBI:29105"/>
        <label>2</label>
    </ligand>
</feature>
<dbReference type="PANTHER" id="PTHR11596:SF5">
    <property type="entry name" value="ALKALINE PHOSPHATASE"/>
    <property type="match status" value="1"/>
</dbReference>
<dbReference type="Pfam" id="PF23657">
    <property type="entry name" value="DUF7151"/>
    <property type="match status" value="1"/>
</dbReference>
<evidence type="ECO:0000256" key="2">
    <source>
        <dbReference type="PIRSR" id="PIRSR601952-1"/>
    </source>
</evidence>
<feature type="binding site" evidence="3">
    <location>
        <position position="195"/>
    </location>
    <ligand>
        <name>Zn(2+)</name>
        <dbReference type="ChEBI" id="CHEBI:29105"/>
        <label>2</label>
    </ligand>
</feature>
<organism evidence="7 8">
    <name type="scientific">Planctobacterium marinum</name>
    <dbReference type="NCBI Taxonomy" id="1631968"/>
    <lineage>
        <taxon>Bacteria</taxon>
        <taxon>Pseudomonadati</taxon>
        <taxon>Pseudomonadota</taxon>
        <taxon>Gammaproteobacteria</taxon>
        <taxon>Alteromonadales</taxon>
        <taxon>Alteromonadaceae</taxon>
        <taxon>Planctobacterium</taxon>
    </lineage>
</organism>
<dbReference type="Pfam" id="PF01391">
    <property type="entry name" value="Collagen"/>
    <property type="match status" value="1"/>
</dbReference>
<feature type="binding site" evidence="3">
    <location>
        <position position="308"/>
    </location>
    <ligand>
        <name>Mg(2+)</name>
        <dbReference type="ChEBI" id="CHEBI:18420"/>
    </ligand>
</feature>
<dbReference type="InterPro" id="IPR008160">
    <property type="entry name" value="Collagen"/>
</dbReference>
<comment type="cofactor">
    <cofactor evidence="3">
        <name>Zn(2+)</name>
        <dbReference type="ChEBI" id="CHEBI:29105"/>
    </cofactor>
    <text evidence="3">Binds 2 Zn(2+) ions.</text>
</comment>
<keyword evidence="3" id="KW-0862">Zinc</keyword>
<dbReference type="PANTHER" id="PTHR11596">
    <property type="entry name" value="ALKALINE PHOSPHATASE"/>
    <property type="match status" value="1"/>
</dbReference>
<evidence type="ECO:0000259" key="6">
    <source>
        <dbReference type="Pfam" id="PF23657"/>
    </source>
</evidence>
<evidence type="ECO:0000313" key="8">
    <source>
        <dbReference type="Proteomes" id="UP001333710"/>
    </source>
</evidence>
<dbReference type="CDD" id="cd16012">
    <property type="entry name" value="ALP"/>
    <property type="match status" value="1"/>
</dbReference>
<dbReference type="Pfam" id="PF00245">
    <property type="entry name" value="Alk_phosphatase"/>
    <property type="match status" value="1"/>
</dbReference>
<keyword evidence="3" id="KW-0460">Magnesium</keyword>
<evidence type="ECO:0000256" key="5">
    <source>
        <dbReference type="SAM" id="MobiDB-lite"/>
    </source>
</evidence>
<name>A0AA48KT74_9ALTE</name>
<evidence type="ECO:0000256" key="4">
    <source>
        <dbReference type="RuleBase" id="RU003946"/>
    </source>
</evidence>
<protein>
    <recommendedName>
        <fullName evidence="6">DUF7151 domain-containing protein</fullName>
    </recommendedName>
</protein>
<dbReference type="InterPro" id="IPR055575">
    <property type="entry name" value="DUF7151"/>
</dbReference>
<gene>
    <name evidence="7" type="ORF">MACH26_34280</name>
</gene>
<feature type="binding site" evidence="3">
    <location>
        <position position="485"/>
    </location>
    <ligand>
        <name>Zn(2+)</name>
        <dbReference type="ChEBI" id="CHEBI:29105"/>
        <label>2</label>
    </ligand>
</feature>
<dbReference type="GO" id="GO:0004035">
    <property type="term" value="F:alkaline phosphatase activity"/>
    <property type="evidence" value="ECO:0007669"/>
    <property type="project" value="TreeGrafter"/>
</dbReference>
<dbReference type="Proteomes" id="UP001333710">
    <property type="component" value="Chromosome"/>
</dbReference>
<keyword evidence="1" id="KW-0597">Phosphoprotein</keyword>
<evidence type="ECO:0000256" key="3">
    <source>
        <dbReference type="PIRSR" id="PIRSR601952-2"/>
    </source>
</evidence>
<comment type="similarity">
    <text evidence="4">Belongs to the alkaline phosphatase family.</text>
</comment>
<feature type="binding site" evidence="3">
    <location>
        <position position="523"/>
    </location>
    <ligand>
        <name>Zn(2+)</name>
        <dbReference type="ChEBI" id="CHEBI:29105"/>
        <label>2</label>
    </ligand>
</feature>
<dbReference type="InterPro" id="IPR017850">
    <property type="entry name" value="Alkaline_phosphatase_core_sf"/>
</dbReference>
<dbReference type="InterPro" id="IPR001952">
    <property type="entry name" value="Alkaline_phosphatase"/>
</dbReference>
<feature type="region of interest" description="Disordered" evidence="5">
    <location>
        <begin position="24"/>
        <end position="66"/>
    </location>
</feature>
<dbReference type="PROSITE" id="PS51257">
    <property type="entry name" value="PROKAR_LIPOPROTEIN"/>
    <property type="match status" value="1"/>
</dbReference>
<evidence type="ECO:0000313" key="7">
    <source>
        <dbReference type="EMBL" id="BDX07907.1"/>
    </source>
</evidence>
<dbReference type="AlphaFoldDB" id="A0AA48KT74"/>
<evidence type="ECO:0000256" key="1">
    <source>
        <dbReference type="ARBA" id="ARBA00022553"/>
    </source>
</evidence>